<dbReference type="RefSeq" id="WP_266059797.1">
    <property type="nucleotide sequence ID" value="NZ_JAPKFM010000001.1"/>
</dbReference>
<dbReference type="InterPro" id="IPR001242">
    <property type="entry name" value="Condensation_dom"/>
</dbReference>
<sequence length="476" mass="51511">MHVTTIDRFQPDPGELLIWSVDSSEAKPERSRIPPSFNQSVHLAGAEDHSTWLAASFRVDGAIDRRALGLAYHALIARHGTLHSAFTKCGDGIVREEFDPHALRLEVAPGVRAASDTAMQQILWAALDAACHPFGFPAYLLGAIDRPESSTILCGFDHSHVDAYSMSIIVNDLHHLYHRFRHTRNHVAAEDLPMIGSYVDYCAAEAEMTEISASDPRLLAWLRFFDEHDGHPPTFPLDLGVGEGETAPQGVDVRRLLDPTQTEELTDFCRRNGSSLYGGVLSAMAQAVHRLGGGPQLALLFPMHTRRGEPWRNAVGWFTTNAPIRVVGTGDLGTGAQRTGPELRRAVRLGGVPIAQVIAALGGFTPVRNDIFMVSYVDYRGLPGADLHDEIDAHHISNVTTADDAQFWISRTNHGLAIRSRFPDTAAGRASVGGFLDQVDSILSSATRAAGQVALVTPLNGGGAARPAPSEGATRR</sequence>
<evidence type="ECO:0000259" key="1">
    <source>
        <dbReference type="Pfam" id="PF00668"/>
    </source>
</evidence>
<dbReference type="SUPFAM" id="SSF52777">
    <property type="entry name" value="CoA-dependent acyltransferases"/>
    <property type="match status" value="2"/>
</dbReference>
<reference evidence="2" key="1">
    <citation type="submission" date="2022-10" db="EMBL/GenBank/DDBJ databases">
        <title>WGS of marine actinomycetes from Thailand.</title>
        <authorList>
            <person name="Thawai C."/>
        </authorList>
    </citation>
    <scope>NUCLEOTIDE SEQUENCE</scope>
    <source>
        <strain evidence="2">SW21</strain>
    </source>
</reference>
<dbReference type="Pfam" id="PF00668">
    <property type="entry name" value="Condensation"/>
    <property type="match status" value="1"/>
</dbReference>
<name>A0A9X3I2M3_9ACTN</name>
<dbReference type="InterPro" id="IPR023213">
    <property type="entry name" value="CAT-like_dom_sf"/>
</dbReference>
<keyword evidence="3" id="KW-1185">Reference proteome</keyword>
<dbReference type="GO" id="GO:0003824">
    <property type="term" value="F:catalytic activity"/>
    <property type="evidence" value="ECO:0007669"/>
    <property type="project" value="InterPro"/>
</dbReference>
<dbReference type="EMBL" id="JAPKFM010000001">
    <property type="protein sequence ID" value="MCX2962757.1"/>
    <property type="molecule type" value="Genomic_DNA"/>
</dbReference>
<comment type="caution">
    <text evidence="2">The sequence shown here is derived from an EMBL/GenBank/DDBJ whole genome shotgun (WGS) entry which is preliminary data.</text>
</comment>
<organism evidence="2 3">
    <name type="scientific">Gordonia aquimaris</name>
    <dbReference type="NCBI Taxonomy" id="2984863"/>
    <lineage>
        <taxon>Bacteria</taxon>
        <taxon>Bacillati</taxon>
        <taxon>Actinomycetota</taxon>
        <taxon>Actinomycetes</taxon>
        <taxon>Mycobacteriales</taxon>
        <taxon>Gordoniaceae</taxon>
        <taxon>Gordonia</taxon>
    </lineage>
</organism>
<dbReference type="GO" id="GO:0008610">
    <property type="term" value="P:lipid biosynthetic process"/>
    <property type="evidence" value="ECO:0007669"/>
    <property type="project" value="UniProtKB-ARBA"/>
</dbReference>
<feature type="domain" description="Condensation" evidence="1">
    <location>
        <begin position="49"/>
        <end position="358"/>
    </location>
</feature>
<protein>
    <submittedName>
        <fullName evidence="2">Condensation domain-containing protein</fullName>
    </submittedName>
</protein>
<evidence type="ECO:0000313" key="3">
    <source>
        <dbReference type="Proteomes" id="UP001143347"/>
    </source>
</evidence>
<dbReference type="Proteomes" id="UP001143347">
    <property type="component" value="Unassembled WGS sequence"/>
</dbReference>
<evidence type="ECO:0000313" key="2">
    <source>
        <dbReference type="EMBL" id="MCX2962757.1"/>
    </source>
</evidence>
<dbReference type="Gene3D" id="3.30.559.30">
    <property type="entry name" value="Nonribosomal peptide synthetase, condensation domain"/>
    <property type="match status" value="1"/>
</dbReference>
<proteinExistence type="predicted"/>
<dbReference type="Gene3D" id="3.30.559.10">
    <property type="entry name" value="Chloramphenicol acetyltransferase-like domain"/>
    <property type="match status" value="1"/>
</dbReference>
<dbReference type="AlphaFoldDB" id="A0A9X3I2M3"/>
<accession>A0A9X3I2M3</accession>
<gene>
    <name evidence="2" type="ORF">OSB52_01480</name>
</gene>